<sequence>MSISIQLSKPFFHPGELLQGNVVVSLRQPIQASSNLSLTFKGKERTKFLIIDDDIQLGYKSRVRTETHIYKKNGKKTLINLQTIAGTFTGGIAAGEYSFPFQIALPAELPQNSNITMKGLQDTYKGAIVYKLKAILGHQFCKIFIPIAPHIIPQPLNDSNEKTFLFGGSGKLKMKTEIPKNVFQPGEMVPIKVSIENESKKDVDSLKVKLMRTATICSDDQTIEQGPDEVHRMEFEGVPQKSKAERMLNYEIPKKTTPSTNGKLLKVKYHLDIECDVAMAIDLEVHPVVEIVYQPPCVEHNISFYEDLPKKWKALFSETKEESFDKVDRMIFGSVSEVLL</sequence>
<dbReference type="PANTHER" id="PTHR11188:SF17">
    <property type="entry name" value="FI21816P1"/>
    <property type="match status" value="1"/>
</dbReference>
<proteinExistence type="predicted"/>
<dbReference type="InterPro" id="IPR014756">
    <property type="entry name" value="Ig_E-set"/>
</dbReference>
<gene>
    <name evidence="2" type="ORF">NAEGRDRAFT_64325</name>
</gene>
<dbReference type="GO" id="GO:0005737">
    <property type="term" value="C:cytoplasm"/>
    <property type="evidence" value="ECO:0007669"/>
    <property type="project" value="TreeGrafter"/>
</dbReference>
<reference evidence="2 3" key="1">
    <citation type="journal article" date="2010" name="Cell">
        <title>The genome of Naegleria gruberi illuminates early eukaryotic versatility.</title>
        <authorList>
            <person name="Fritz-Laylin L.K."/>
            <person name="Prochnik S.E."/>
            <person name="Ginger M.L."/>
            <person name="Dacks J.B."/>
            <person name="Carpenter M.L."/>
            <person name="Field M.C."/>
            <person name="Kuo A."/>
            <person name="Paredez A."/>
            <person name="Chapman J."/>
            <person name="Pham J."/>
            <person name="Shu S."/>
            <person name="Neupane R."/>
            <person name="Cipriano M."/>
            <person name="Mancuso J."/>
            <person name="Tu H."/>
            <person name="Salamov A."/>
            <person name="Lindquist E."/>
            <person name="Shapiro H."/>
            <person name="Lucas S."/>
            <person name="Grigoriev I.V."/>
            <person name="Cande W.Z."/>
            <person name="Fulton C."/>
            <person name="Rokhsar D.S."/>
            <person name="Dawson S.C."/>
        </authorList>
    </citation>
    <scope>NUCLEOTIDE SEQUENCE [LARGE SCALE GENOMIC DNA]</scope>
    <source>
        <strain evidence="2 3">NEG-M</strain>
    </source>
</reference>
<organism evidence="3">
    <name type="scientific">Naegleria gruberi</name>
    <name type="common">Amoeba</name>
    <dbReference type="NCBI Taxonomy" id="5762"/>
    <lineage>
        <taxon>Eukaryota</taxon>
        <taxon>Discoba</taxon>
        <taxon>Heterolobosea</taxon>
        <taxon>Tetramitia</taxon>
        <taxon>Eutetramitia</taxon>
        <taxon>Vahlkampfiidae</taxon>
        <taxon>Naegleria</taxon>
    </lineage>
</organism>
<evidence type="ECO:0000313" key="2">
    <source>
        <dbReference type="EMBL" id="EFC47779.1"/>
    </source>
</evidence>
<dbReference type="Pfam" id="PF00339">
    <property type="entry name" value="Arrestin_N"/>
    <property type="match status" value="1"/>
</dbReference>
<dbReference type="Gene3D" id="2.60.40.640">
    <property type="match status" value="2"/>
</dbReference>
<dbReference type="STRING" id="5762.D2V665"/>
<dbReference type="GO" id="GO:0015031">
    <property type="term" value="P:protein transport"/>
    <property type="evidence" value="ECO:0007669"/>
    <property type="project" value="TreeGrafter"/>
</dbReference>
<feature type="domain" description="Arrestin C-terminal-like" evidence="1">
    <location>
        <begin position="168"/>
        <end position="297"/>
    </location>
</feature>
<evidence type="ECO:0000259" key="1">
    <source>
        <dbReference type="SMART" id="SM01017"/>
    </source>
</evidence>
<name>D2V665_NAEGR</name>
<dbReference type="VEuPathDB" id="AmoebaDB:NAEGRDRAFT_64325"/>
<dbReference type="eggNOG" id="KOG3780">
    <property type="taxonomic scope" value="Eukaryota"/>
</dbReference>
<protein>
    <submittedName>
        <fullName evidence="2">Predicted protein</fullName>
    </submittedName>
</protein>
<evidence type="ECO:0000313" key="3">
    <source>
        <dbReference type="Proteomes" id="UP000006671"/>
    </source>
</evidence>
<dbReference type="OMA" id="NCKLDVT"/>
<dbReference type="InterPro" id="IPR050357">
    <property type="entry name" value="Arrestin_domain-protein"/>
</dbReference>
<dbReference type="Pfam" id="PF02752">
    <property type="entry name" value="Arrestin_C"/>
    <property type="match status" value="1"/>
</dbReference>
<dbReference type="GeneID" id="8849409"/>
<dbReference type="PANTHER" id="PTHR11188">
    <property type="entry name" value="ARRESTIN DOMAIN CONTAINING PROTEIN"/>
    <property type="match status" value="1"/>
</dbReference>
<dbReference type="AlphaFoldDB" id="D2V665"/>
<dbReference type="SUPFAM" id="SSF81296">
    <property type="entry name" value="E set domains"/>
    <property type="match status" value="2"/>
</dbReference>
<dbReference type="SMART" id="SM01017">
    <property type="entry name" value="Arrestin_C"/>
    <property type="match status" value="1"/>
</dbReference>
<dbReference type="OrthoDB" id="7785529at2759"/>
<dbReference type="InParanoid" id="D2V665"/>
<accession>D2V665</accession>
<keyword evidence="3" id="KW-1185">Reference proteome</keyword>
<dbReference type="Proteomes" id="UP000006671">
    <property type="component" value="Unassembled WGS sequence"/>
</dbReference>
<dbReference type="InterPro" id="IPR014752">
    <property type="entry name" value="Arrestin-like_C"/>
</dbReference>
<dbReference type="KEGG" id="ngr:NAEGRDRAFT_64325"/>
<dbReference type="InterPro" id="IPR011021">
    <property type="entry name" value="Arrestin-like_N"/>
</dbReference>
<dbReference type="EMBL" id="GG738853">
    <property type="protein sequence ID" value="EFC47779.1"/>
    <property type="molecule type" value="Genomic_DNA"/>
</dbReference>
<dbReference type="RefSeq" id="XP_002680523.1">
    <property type="nucleotide sequence ID" value="XM_002680477.1"/>
</dbReference>
<dbReference type="InterPro" id="IPR011022">
    <property type="entry name" value="Arrestin_C-like"/>
</dbReference>